<feature type="transmembrane region" description="Helical" evidence="6">
    <location>
        <begin position="155"/>
        <end position="175"/>
    </location>
</feature>
<protein>
    <submittedName>
        <fullName evidence="8">EamA-like transporter family protein</fullName>
    </submittedName>
</protein>
<feature type="transmembrane region" description="Helical" evidence="6">
    <location>
        <begin position="269"/>
        <end position="287"/>
    </location>
</feature>
<dbReference type="Proteomes" id="UP000194012">
    <property type="component" value="Unassembled WGS sequence"/>
</dbReference>
<comment type="subcellular location">
    <subcellularLocation>
        <location evidence="1">Membrane</location>
        <topology evidence="1">Multi-pass membrane protein</topology>
    </subcellularLocation>
</comment>
<feature type="transmembrane region" description="Helical" evidence="6">
    <location>
        <begin position="36"/>
        <end position="54"/>
    </location>
</feature>
<feature type="transmembrane region" description="Helical" evidence="6">
    <location>
        <begin position="187"/>
        <end position="209"/>
    </location>
</feature>
<dbReference type="InterPro" id="IPR000620">
    <property type="entry name" value="EamA_dom"/>
</dbReference>
<keyword evidence="5 6" id="KW-0472">Membrane</keyword>
<name>A0A1X7A862_9RHOB</name>
<dbReference type="InterPro" id="IPR037185">
    <property type="entry name" value="EmrE-like"/>
</dbReference>
<feature type="domain" description="EamA" evidence="7">
    <location>
        <begin position="157"/>
        <end position="286"/>
    </location>
</feature>
<evidence type="ECO:0000256" key="1">
    <source>
        <dbReference type="ARBA" id="ARBA00004141"/>
    </source>
</evidence>
<evidence type="ECO:0000256" key="3">
    <source>
        <dbReference type="ARBA" id="ARBA00022692"/>
    </source>
</evidence>
<dbReference type="PANTHER" id="PTHR22911:SF6">
    <property type="entry name" value="SOLUTE CARRIER FAMILY 35 MEMBER G1"/>
    <property type="match status" value="1"/>
</dbReference>
<feature type="transmembrane region" description="Helical" evidence="6">
    <location>
        <begin position="215"/>
        <end position="232"/>
    </location>
</feature>
<proteinExistence type="inferred from homology"/>
<dbReference type="GO" id="GO:0016020">
    <property type="term" value="C:membrane"/>
    <property type="evidence" value="ECO:0007669"/>
    <property type="project" value="UniProtKB-SubCell"/>
</dbReference>
<evidence type="ECO:0000256" key="5">
    <source>
        <dbReference type="ARBA" id="ARBA00023136"/>
    </source>
</evidence>
<keyword evidence="3 6" id="KW-0812">Transmembrane</keyword>
<reference evidence="9" key="1">
    <citation type="submission" date="2017-03" db="EMBL/GenBank/DDBJ databases">
        <authorList>
            <person name="Rodrigo-Torres L."/>
            <person name="Arahal R.D."/>
            <person name="Lucena T."/>
        </authorList>
    </citation>
    <scope>NUCLEOTIDE SEQUENCE [LARGE SCALE GENOMIC DNA]</scope>
    <source>
        <strain evidence="9">CECT 8370</strain>
    </source>
</reference>
<feature type="domain" description="EamA" evidence="7">
    <location>
        <begin position="5"/>
        <end position="138"/>
    </location>
</feature>
<dbReference type="EMBL" id="FWFJ01000047">
    <property type="protein sequence ID" value="SLN71275.1"/>
    <property type="molecule type" value="Genomic_DNA"/>
</dbReference>
<sequence>MRPLTGIALKLISVTLFITMSALIKAASGHVPPGEAVFFRSACAIPVILIWLAWRGDLRTGLQVASPIGHFWRGFVGTAAMGMSFAGLGLLPLPEVTAISYAAPLLVVVFAAMFLNEQVGVYRIGAVALGLVGVLIVLAPRLSALSGPMVETAQAVGAMVVLTGAICAALAQIYVRKLVQTEETSAIVFYFSITSTALSLLTIPFGWVLPSWFELGLLVTAGILGGLGQIFLTSSYRFADASVVAPFDYASILFALSIGYFVFDEVPTRAMLTGAALVILAGCLIILRERQLGIQRNKARAARTPD</sequence>
<comment type="similarity">
    <text evidence="2">Belongs to the drug/metabolite transporter (DMT) superfamily. 10 TMS drug/metabolite exporter (DME) (TC 2.A.7.3) family.</text>
</comment>
<organism evidence="8 9">
    <name type="scientific">Roseovarius gaetbuli</name>
    <dbReference type="NCBI Taxonomy" id="1356575"/>
    <lineage>
        <taxon>Bacteria</taxon>
        <taxon>Pseudomonadati</taxon>
        <taxon>Pseudomonadota</taxon>
        <taxon>Alphaproteobacteria</taxon>
        <taxon>Rhodobacterales</taxon>
        <taxon>Roseobacteraceae</taxon>
        <taxon>Roseovarius</taxon>
    </lineage>
</organism>
<dbReference type="SUPFAM" id="SSF103481">
    <property type="entry name" value="Multidrug resistance efflux transporter EmrE"/>
    <property type="match status" value="2"/>
</dbReference>
<evidence type="ECO:0000256" key="4">
    <source>
        <dbReference type="ARBA" id="ARBA00022989"/>
    </source>
</evidence>
<dbReference type="PANTHER" id="PTHR22911">
    <property type="entry name" value="ACYL-MALONYL CONDENSING ENZYME-RELATED"/>
    <property type="match status" value="1"/>
</dbReference>
<feature type="transmembrane region" description="Helical" evidence="6">
    <location>
        <begin position="244"/>
        <end position="263"/>
    </location>
</feature>
<evidence type="ECO:0000313" key="9">
    <source>
        <dbReference type="Proteomes" id="UP000194012"/>
    </source>
</evidence>
<gene>
    <name evidence="8" type="ORF">ROG8370_03423</name>
</gene>
<evidence type="ECO:0000259" key="7">
    <source>
        <dbReference type="Pfam" id="PF00892"/>
    </source>
</evidence>
<evidence type="ECO:0000256" key="6">
    <source>
        <dbReference type="SAM" id="Phobius"/>
    </source>
</evidence>
<dbReference type="Pfam" id="PF00892">
    <property type="entry name" value="EamA"/>
    <property type="match status" value="2"/>
</dbReference>
<dbReference type="AlphaFoldDB" id="A0A1X7A862"/>
<feature type="transmembrane region" description="Helical" evidence="6">
    <location>
        <begin position="74"/>
        <end position="92"/>
    </location>
</feature>
<accession>A0A1X7A862</accession>
<evidence type="ECO:0000256" key="2">
    <source>
        <dbReference type="ARBA" id="ARBA00009853"/>
    </source>
</evidence>
<keyword evidence="9" id="KW-1185">Reference proteome</keyword>
<keyword evidence="4 6" id="KW-1133">Transmembrane helix</keyword>
<dbReference type="OrthoDB" id="8478503at2"/>
<feature type="transmembrane region" description="Helical" evidence="6">
    <location>
        <begin position="98"/>
        <end position="115"/>
    </location>
</feature>
<dbReference type="RefSeq" id="WP_085828356.1">
    <property type="nucleotide sequence ID" value="NZ_FWFJ01000047.1"/>
</dbReference>
<feature type="transmembrane region" description="Helical" evidence="6">
    <location>
        <begin position="122"/>
        <end position="143"/>
    </location>
</feature>
<evidence type="ECO:0000313" key="8">
    <source>
        <dbReference type="EMBL" id="SLN71275.1"/>
    </source>
</evidence>